<sequence>MSTIRIPISDTASNTLKRLSRQKQSIIRSRISSILEEEIKNETLFDLNDYQDVMNMTDREMLLTFGEDYLQNKGWVASGK</sequence>
<accession>A0AAE3H5T6</accession>
<dbReference type="AlphaFoldDB" id="A0AAE3H5T6"/>
<reference evidence="1 2" key="1">
    <citation type="submission" date="2018-11" db="EMBL/GenBank/DDBJ databases">
        <title>Novel bacteria species description.</title>
        <authorList>
            <person name="Han J.-H."/>
        </authorList>
    </citation>
    <scope>NUCLEOTIDE SEQUENCE [LARGE SCALE GENOMIC DNA]</scope>
    <source>
        <strain evidence="1 2">KCTC23259</strain>
    </source>
</reference>
<comment type="caution">
    <text evidence="1">The sequence shown here is derived from an EMBL/GenBank/DDBJ whole genome shotgun (WGS) entry which is preliminary data.</text>
</comment>
<keyword evidence="2" id="KW-1185">Reference proteome</keyword>
<evidence type="ECO:0000313" key="2">
    <source>
        <dbReference type="Proteomes" id="UP001204144"/>
    </source>
</evidence>
<proteinExistence type="predicted"/>
<dbReference type="Proteomes" id="UP001204144">
    <property type="component" value="Unassembled WGS sequence"/>
</dbReference>
<gene>
    <name evidence="1" type="ORF">EGI31_17490</name>
</gene>
<dbReference type="EMBL" id="RJUF01000176">
    <property type="protein sequence ID" value="MCP9764735.1"/>
    <property type="molecule type" value="Genomic_DNA"/>
</dbReference>
<evidence type="ECO:0000313" key="1">
    <source>
        <dbReference type="EMBL" id="MCP9764735.1"/>
    </source>
</evidence>
<dbReference type="RefSeq" id="WP_255038427.1">
    <property type="nucleotide sequence ID" value="NZ_RJUF01000176.1"/>
</dbReference>
<name>A0AAE3H5T6_9BACT</name>
<protein>
    <submittedName>
        <fullName evidence="1">Uncharacterized protein</fullName>
    </submittedName>
</protein>
<organism evidence="1 2">
    <name type="scientific">Lacihabitans soyangensis</name>
    <dbReference type="NCBI Taxonomy" id="869394"/>
    <lineage>
        <taxon>Bacteria</taxon>
        <taxon>Pseudomonadati</taxon>
        <taxon>Bacteroidota</taxon>
        <taxon>Cytophagia</taxon>
        <taxon>Cytophagales</taxon>
        <taxon>Leadbetterellaceae</taxon>
        <taxon>Lacihabitans</taxon>
    </lineage>
</organism>